<dbReference type="InterPro" id="IPR000182">
    <property type="entry name" value="GNAT_dom"/>
</dbReference>
<evidence type="ECO:0000313" key="3">
    <source>
        <dbReference type="EMBL" id="MFC7180156.1"/>
    </source>
</evidence>
<proteinExistence type="predicted"/>
<keyword evidence="3" id="KW-0012">Acyltransferase</keyword>
<evidence type="ECO:0000259" key="2">
    <source>
        <dbReference type="PROSITE" id="PS51186"/>
    </source>
</evidence>
<sequence>MTSEATATTGTAGAGEAAGAAGAARTTGAAGPAGAPGAVARQPQGGPVRPAVPDDAPELVRLRGLMFAAMRSMVGRDTAGPWQAATEAVLRERLGAAERTLQAFVVDDPDEPGRLASCAVGTLEQRLPAPGHPDGRFGFVFNVCTDPGQRRRGHARACTTALLDWFDGCRVTRIDLHASSGGAGLYRSLGFGEHAIPLSRQRLIED</sequence>
<dbReference type="RefSeq" id="WP_345707239.1">
    <property type="nucleotide sequence ID" value="NZ_BAABKV010000001.1"/>
</dbReference>
<keyword evidence="4" id="KW-1185">Reference proteome</keyword>
<accession>A0ABW2FS92</accession>
<evidence type="ECO:0000256" key="1">
    <source>
        <dbReference type="SAM" id="MobiDB-lite"/>
    </source>
</evidence>
<dbReference type="Proteomes" id="UP001596435">
    <property type="component" value="Unassembled WGS sequence"/>
</dbReference>
<feature type="compositionally biased region" description="Low complexity" evidence="1">
    <location>
        <begin position="1"/>
        <end position="47"/>
    </location>
</feature>
<dbReference type="CDD" id="cd04301">
    <property type="entry name" value="NAT_SF"/>
    <property type="match status" value="1"/>
</dbReference>
<keyword evidence="3" id="KW-0808">Transferase</keyword>
<reference evidence="4" key="1">
    <citation type="journal article" date="2019" name="Int. J. Syst. Evol. Microbiol.">
        <title>The Global Catalogue of Microorganisms (GCM) 10K type strain sequencing project: providing services to taxonomists for standard genome sequencing and annotation.</title>
        <authorList>
            <consortium name="The Broad Institute Genomics Platform"/>
            <consortium name="The Broad Institute Genome Sequencing Center for Infectious Disease"/>
            <person name="Wu L."/>
            <person name="Ma J."/>
        </authorList>
    </citation>
    <scope>NUCLEOTIDE SEQUENCE [LARGE SCALE GENOMIC DNA]</scope>
    <source>
        <strain evidence="4">CGMCC 1.12859</strain>
    </source>
</reference>
<dbReference type="PROSITE" id="PS51186">
    <property type="entry name" value="GNAT"/>
    <property type="match status" value="1"/>
</dbReference>
<organism evidence="3 4">
    <name type="scientific">Kitasatospora paranensis</name>
    <dbReference type="NCBI Taxonomy" id="258053"/>
    <lineage>
        <taxon>Bacteria</taxon>
        <taxon>Bacillati</taxon>
        <taxon>Actinomycetota</taxon>
        <taxon>Actinomycetes</taxon>
        <taxon>Kitasatosporales</taxon>
        <taxon>Streptomycetaceae</taxon>
        <taxon>Kitasatospora</taxon>
    </lineage>
</organism>
<dbReference type="GO" id="GO:0016746">
    <property type="term" value="F:acyltransferase activity"/>
    <property type="evidence" value="ECO:0007669"/>
    <property type="project" value="UniProtKB-KW"/>
</dbReference>
<feature type="domain" description="N-acetyltransferase" evidence="2">
    <location>
        <begin position="46"/>
        <end position="206"/>
    </location>
</feature>
<comment type="caution">
    <text evidence="3">The sequence shown here is derived from an EMBL/GenBank/DDBJ whole genome shotgun (WGS) entry which is preliminary data.</text>
</comment>
<dbReference type="Pfam" id="PF00583">
    <property type="entry name" value="Acetyltransf_1"/>
    <property type="match status" value="1"/>
</dbReference>
<protein>
    <submittedName>
        <fullName evidence="3">GNAT family N-acetyltransferase</fullName>
        <ecNumber evidence="3">2.3.1.-</ecNumber>
    </submittedName>
</protein>
<name>A0ABW2FS92_9ACTN</name>
<dbReference type="EMBL" id="JBHTAJ010000017">
    <property type="protein sequence ID" value="MFC7180156.1"/>
    <property type="molecule type" value="Genomic_DNA"/>
</dbReference>
<dbReference type="Gene3D" id="3.40.630.30">
    <property type="match status" value="1"/>
</dbReference>
<dbReference type="EC" id="2.3.1.-" evidence="3"/>
<evidence type="ECO:0000313" key="4">
    <source>
        <dbReference type="Proteomes" id="UP001596435"/>
    </source>
</evidence>
<dbReference type="SUPFAM" id="SSF55729">
    <property type="entry name" value="Acyl-CoA N-acyltransferases (Nat)"/>
    <property type="match status" value="1"/>
</dbReference>
<dbReference type="InterPro" id="IPR016181">
    <property type="entry name" value="Acyl_CoA_acyltransferase"/>
</dbReference>
<gene>
    <name evidence="3" type="ORF">ACFQMG_11385</name>
</gene>
<feature type="region of interest" description="Disordered" evidence="1">
    <location>
        <begin position="1"/>
        <end position="55"/>
    </location>
</feature>